<protein>
    <submittedName>
        <fullName evidence="2">Uncharacterized protein</fullName>
    </submittedName>
</protein>
<accession>A0A1E5VY75</accession>
<keyword evidence="1" id="KW-1133">Transmembrane helix</keyword>
<comment type="caution">
    <text evidence="2">The sequence shown here is derived from an EMBL/GenBank/DDBJ whole genome shotgun (WGS) entry which is preliminary data.</text>
</comment>
<reference evidence="2 3" key="1">
    <citation type="submission" date="2016-09" db="EMBL/GenBank/DDBJ databases">
        <title>The draft genome of Dichanthelium oligosanthes: A C3 panicoid grass species.</title>
        <authorList>
            <person name="Studer A.J."/>
            <person name="Schnable J.C."/>
            <person name="Brutnell T.P."/>
        </authorList>
    </citation>
    <scope>NUCLEOTIDE SEQUENCE [LARGE SCALE GENOMIC DNA]</scope>
    <source>
        <strain evidence="3">cv. Kellogg 1175</strain>
        <tissue evidence="2">Leaf</tissue>
    </source>
</reference>
<name>A0A1E5VY75_9POAL</name>
<sequence length="42" mass="4672">LDSIPSGGCCNIILNCAMFLGLLWIIVYKVEIEQPLKLFSCI</sequence>
<dbReference type="Proteomes" id="UP000095767">
    <property type="component" value="Unassembled WGS sequence"/>
</dbReference>
<organism evidence="2 3">
    <name type="scientific">Dichanthelium oligosanthes</name>
    <dbReference type="NCBI Taxonomy" id="888268"/>
    <lineage>
        <taxon>Eukaryota</taxon>
        <taxon>Viridiplantae</taxon>
        <taxon>Streptophyta</taxon>
        <taxon>Embryophyta</taxon>
        <taxon>Tracheophyta</taxon>
        <taxon>Spermatophyta</taxon>
        <taxon>Magnoliopsida</taxon>
        <taxon>Liliopsida</taxon>
        <taxon>Poales</taxon>
        <taxon>Poaceae</taxon>
        <taxon>PACMAD clade</taxon>
        <taxon>Panicoideae</taxon>
        <taxon>Panicodae</taxon>
        <taxon>Paniceae</taxon>
        <taxon>Dichantheliinae</taxon>
        <taxon>Dichanthelium</taxon>
    </lineage>
</organism>
<gene>
    <name evidence="2" type="ORF">BAE44_0008916</name>
</gene>
<evidence type="ECO:0000313" key="3">
    <source>
        <dbReference type="Proteomes" id="UP000095767"/>
    </source>
</evidence>
<evidence type="ECO:0000313" key="2">
    <source>
        <dbReference type="EMBL" id="OEL30065.1"/>
    </source>
</evidence>
<dbReference type="AlphaFoldDB" id="A0A1E5VY75"/>
<keyword evidence="1" id="KW-0472">Membrane</keyword>
<evidence type="ECO:0000256" key="1">
    <source>
        <dbReference type="SAM" id="Phobius"/>
    </source>
</evidence>
<keyword evidence="3" id="KW-1185">Reference proteome</keyword>
<proteinExistence type="predicted"/>
<feature type="transmembrane region" description="Helical" evidence="1">
    <location>
        <begin position="12"/>
        <end position="30"/>
    </location>
</feature>
<dbReference type="EMBL" id="LWDX02026344">
    <property type="protein sequence ID" value="OEL30065.1"/>
    <property type="molecule type" value="Genomic_DNA"/>
</dbReference>
<feature type="non-terminal residue" evidence="2">
    <location>
        <position position="1"/>
    </location>
</feature>
<keyword evidence="1" id="KW-0812">Transmembrane</keyword>